<dbReference type="Proteomes" id="UP001219525">
    <property type="component" value="Unassembled WGS sequence"/>
</dbReference>
<keyword evidence="1" id="KW-0732">Signal</keyword>
<feature type="signal peptide" evidence="1">
    <location>
        <begin position="1"/>
        <end position="21"/>
    </location>
</feature>
<gene>
    <name evidence="2" type="ORF">GGX14DRAFT_466600</name>
</gene>
<accession>A0AAD6V5F8</accession>
<proteinExistence type="predicted"/>
<evidence type="ECO:0000313" key="2">
    <source>
        <dbReference type="EMBL" id="KAJ7200293.1"/>
    </source>
</evidence>
<protein>
    <submittedName>
        <fullName evidence="2">Uncharacterized protein</fullName>
    </submittedName>
</protein>
<keyword evidence="3" id="KW-1185">Reference proteome</keyword>
<evidence type="ECO:0000313" key="3">
    <source>
        <dbReference type="Proteomes" id="UP001219525"/>
    </source>
</evidence>
<sequence>KLVGVLAYLVLTICVVEMIMSVNEQYSRVAGFPVYPPFGISPKHKFSEASNYHLKLSKHAYRHFIPRKSLTTALCVRAQGQRY</sequence>
<evidence type="ECO:0000256" key="1">
    <source>
        <dbReference type="SAM" id="SignalP"/>
    </source>
</evidence>
<reference evidence="2" key="1">
    <citation type="submission" date="2023-03" db="EMBL/GenBank/DDBJ databases">
        <title>Massive genome expansion in bonnet fungi (Mycena s.s.) driven by repeated elements and novel gene families across ecological guilds.</title>
        <authorList>
            <consortium name="Lawrence Berkeley National Laboratory"/>
            <person name="Harder C.B."/>
            <person name="Miyauchi S."/>
            <person name="Viragh M."/>
            <person name="Kuo A."/>
            <person name="Thoen E."/>
            <person name="Andreopoulos B."/>
            <person name="Lu D."/>
            <person name="Skrede I."/>
            <person name="Drula E."/>
            <person name="Henrissat B."/>
            <person name="Morin E."/>
            <person name="Kohler A."/>
            <person name="Barry K."/>
            <person name="LaButti K."/>
            <person name="Morin E."/>
            <person name="Salamov A."/>
            <person name="Lipzen A."/>
            <person name="Mereny Z."/>
            <person name="Hegedus B."/>
            <person name="Baldrian P."/>
            <person name="Stursova M."/>
            <person name="Weitz H."/>
            <person name="Taylor A."/>
            <person name="Grigoriev I.V."/>
            <person name="Nagy L.G."/>
            <person name="Martin F."/>
            <person name="Kauserud H."/>
        </authorList>
    </citation>
    <scope>NUCLEOTIDE SEQUENCE</scope>
    <source>
        <strain evidence="2">9144</strain>
    </source>
</reference>
<name>A0AAD6V5F8_9AGAR</name>
<feature type="non-terminal residue" evidence="2">
    <location>
        <position position="83"/>
    </location>
</feature>
<dbReference type="EMBL" id="JARJCW010000063">
    <property type="protein sequence ID" value="KAJ7200293.1"/>
    <property type="molecule type" value="Genomic_DNA"/>
</dbReference>
<organism evidence="2 3">
    <name type="scientific">Mycena pura</name>
    <dbReference type="NCBI Taxonomy" id="153505"/>
    <lineage>
        <taxon>Eukaryota</taxon>
        <taxon>Fungi</taxon>
        <taxon>Dikarya</taxon>
        <taxon>Basidiomycota</taxon>
        <taxon>Agaricomycotina</taxon>
        <taxon>Agaricomycetes</taxon>
        <taxon>Agaricomycetidae</taxon>
        <taxon>Agaricales</taxon>
        <taxon>Marasmiineae</taxon>
        <taxon>Mycenaceae</taxon>
        <taxon>Mycena</taxon>
    </lineage>
</organism>
<feature type="chain" id="PRO_5042069074" evidence="1">
    <location>
        <begin position="22"/>
        <end position="83"/>
    </location>
</feature>
<comment type="caution">
    <text evidence="2">The sequence shown here is derived from an EMBL/GenBank/DDBJ whole genome shotgun (WGS) entry which is preliminary data.</text>
</comment>
<dbReference type="AlphaFoldDB" id="A0AAD6V5F8"/>